<dbReference type="PROSITE" id="PS50039">
    <property type="entry name" value="FORK_HEAD_3"/>
    <property type="match status" value="1"/>
</dbReference>
<keyword evidence="3" id="KW-0479">Metal-binding</keyword>
<dbReference type="Pfam" id="PF00250">
    <property type="entry name" value="Forkhead"/>
    <property type="match status" value="1"/>
</dbReference>
<dbReference type="InterPro" id="IPR032354">
    <property type="entry name" value="FOXP-CC"/>
</dbReference>
<keyword evidence="14" id="KW-1185">Reference proteome</keyword>
<dbReference type="CDD" id="cd20067">
    <property type="entry name" value="FH_FOXP4"/>
    <property type="match status" value="1"/>
</dbReference>
<dbReference type="GeneTree" id="ENSGT00940000158700"/>
<evidence type="ECO:0000256" key="9">
    <source>
        <dbReference type="ARBA" id="ARBA00023242"/>
    </source>
</evidence>
<evidence type="ECO:0000256" key="4">
    <source>
        <dbReference type="ARBA" id="ARBA00022771"/>
    </source>
</evidence>
<evidence type="ECO:0000256" key="8">
    <source>
        <dbReference type="ARBA" id="ARBA00023163"/>
    </source>
</evidence>
<feature type="compositionally biased region" description="Low complexity" evidence="11">
    <location>
        <begin position="47"/>
        <end position="57"/>
    </location>
</feature>
<accession>A0ABI7ZZ37</accession>
<dbReference type="PROSITE" id="PS00658">
    <property type="entry name" value="FORK_HEAD_2"/>
    <property type="match status" value="1"/>
</dbReference>
<dbReference type="Gene3D" id="1.10.10.10">
    <property type="entry name" value="Winged helix-like DNA-binding domain superfamily/Winged helix DNA-binding domain"/>
    <property type="match status" value="1"/>
</dbReference>
<dbReference type="InterPro" id="IPR036390">
    <property type="entry name" value="WH_DNA-bd_sf"/>
</dbReference>
<evidence type="ECO:0000313" key="13">
    <source>
        <dbReference type="Ensembl" id="ENSFCTP00005052259.1"/>
    </source>
</evidence>
<feature type="region of interest" description="Disordered" evidence="11">
    <location>
        <begin position="1"/>
        <end position="58"/>
    </location>
</feature>
<evidence type="ECO:0000259" key="12">
    <source>
        <dbReference type="PROSITE" id="PS50039"/>
    </source>
</evidence>
<evidence type="ECO:0000256" key="2">
    <source>
        <dbReference type="ARBA" id="ARBA00022491"/>
    </source>
</evidence>
<evidence type="ECO:0000256" key="7">
    <source>
        <dbReference type="ARBA" id="ARBA00023125"/>
    </source>
</evidence>
<dbReference type="Pfam" id="PF16159">
    <property type="entry name" value="FOXP-CC"/>
    <property type="match status" value="1"/>
</dbReference>
<feature type="DNA-binding region" description="Fork-head" evidence="10">
    <location>
        <begin position="456"/>
        <end position="529"/>
    </location>
</feature>
<feature type="compositionally biased region" description="Gly residues" evidence="11">
    <location>
        <begin position="27"/>
        <end position="46"/>
    </location>
</feature>
<dbReference type="InterPro" id="IPR036388">
    <property type="entry name" value="WH-like_DNA-bd_sf"/>
</dbReference>
<evidence type="ECO:0000256" key="1">
    <source>
        <dbReference type="ARBA" id="ARBA00004123"/>
    </source>
</evidence>
<feature type="region of interest" description="Disordered" evidence="11">
    <location>
        <begin position="592"/>
        <end position="669"/>
    </location>
</feature>
<dbReference type="InterPro" id="IPR047414">
    <property type="entry name" value="FH_FOXP4"/>
</dbReference>
<keyword evidence="4" id="KW-0863">Zinc-finger</keyword>
<dbReference type="PANTHER" id="PTHR45796">
    <property type="entry name" value="FORKHEAD BOX P, ISOFORM C"/>
    <property type="match status" value="1"/>
</dbReference>
<dbReference type="Gene3D" id="1.20.5.340">
    <property type="match status" value="1"/>
</dbReference>
<gene>
    <name evidence="13" type="primary">FOXP4</name>
</gene>
<feature type="compositionally biased region" description="Polar residues" evidence="11">
    <location>
        <begin position="606"/>
        <end position="624"/>
    </location>
</feature>
<keyword evidence="8" id="KW-0804">Transcription</keyword>
<proteinExistence type="predicted"/>
<feature type="compositionally biased region" description="Basic and acidic residues" evidence="11">
    <location>
        <begin position="625"/>
        <end position="639"/>
    </location>
</feature>
<keyword evidence="2" id="KW-0678">Repressor</keyword>
<dbReference type="PRINTS" id="PR00053">
    <property type="entry name" value="FORKHEAD"/>
</dbReference>
<dbReference type="InterPro" id="IPR001766">
    <property type="entry name" value="Fork_head_dom"/>
</dbReference>
<dbReference type="PANTHER" id="PTHR45796:SF7">
    <property type="entry name" value="FORKHEAD BOX PROTEIN P4"/>
    <property type="match status" value="1"/>
</dbReference>
<evidence type="ECO:0000256" key="11">
    <source>
        <dbReference type="SAM" id="MobiDB-lite"/>
    </source>
</evidence>
<comment type="subcellular location">
    <subcellularLocation>
        <location evidence="1 10">Nucleus</location>
    </subcellularLocation>
</comment>
<feature type="compositionally biased region" description="Polar residues" evidence="11">
    <location>
        <begin position="1"/>
        <end position="17"/>
    </location>
</feature>
<dbReference type="GeneID" id="101091110"/>
<protein>
    <recommendedName>
        <fullName evidence="12">Fork-head domain-containing protein</fullName>
    </recommendedName>
</protein>
<feature type="domain" description="Fork-head" evidence="12">
    <location>
        <begin position="456"/>
        <end position="529"/>
    </location>
</feature>
<reference evidence="13 14" key="1">
    <citation type="submission" date="2021-02" db="EMBL/GenBank/DDBJ databases">
        <title>Safari Cat Assemblies.</title>
        <authorList>
            <person name="Bredemeyer K.R."/>
            <person name="Murphy W.J."/>
        </authorList>
    </citation>
    <scope>NUCLEOTIDE SEQUENCE [LARGE SCALE GENOMIC DNA]</scope>
</reference>
<evidence type="ECO:0000313" key="14">
    <source>
        <dbReference type="Proteomes" id="UP000823872"/>
    </source>
</evidence>
<dbReference type="Proteomes" id="UP000823872">
    <property type="component" value="Chromosome B2"/>
</dbReference>
<keyword evidence="6" id="KW-0805">Transcription regulation</keyword>
<dbReference type="InterPro" id="IPR030456">
    <property type="entry name" value="TF_fork_head_CS_2"/>
</dbReference>
<keyword evidence="5" id="KW-0862">Zinc</keyword>
<keyword evidence="9 10" id="KW-0539">Nucleus</keyword>
<reference evidence="13" key="2">
    <citation type="submission" date="2025-08" db="UniProtKB">
        <authorList>
            <consortium name="Ensembl"/>
        </authorList>
    </citation>
    <scope>IDENTIFICATION</scope>
    <source>
        <strain evidence="13">breed Abyssinian</strain>
    </source>
</reference>
<dbReference type="Ensembl" id="ENSFCTT00005074008.1">
    <property type="protein sequence ID" value="ENSFCTP00005052259.1"/>
    <property type="gene ID" value="ENSFCTG00005025999.1"/>
</dbReference>
<dbReference type="RefSeq" id="XP_006931767.2">
    <property type="nucleotide sequence ID" value="XM_006931705.5"/>
</dbReference>
<evidence type="ECO:0000256" key="6">
    <source>
        <dbReference type="ARBA" id="ARBA00023015"/>
    </source>
</evidence>
<evidence type="ECO:0000256" key="3">
    <source>
        <dbReference type="ARBA" id="ARBA00022723"/>
    </source>
</evidence>
<dbReference type="InterPro" id="IPR050998">
    <property type="entry name" value="FOXP"/>
</dbReference>
<evidence type="ECO:0000256" key="10">
    <source>
        <dbReference type="PROSITE-ProRule" id="PRU00089"/>
    </source>
</evidence>
<feature type="compositionally biased region" description="Acidic residues" evidence="11">
    <location>
        <begin position="657"/>
        <end position="669"/>
    </location>
</feature>
<name>A0ABI7ZZ37_FELCA</name>
<feature type="region of interest" description="Disordered" evidence="11">
    <location>
        <begin position="375"/>
        <end position="434"/>
    </location>
</feature>
<reference evidence="13" key="3">
    <citation type="submission" date="2025-09" db="UniProtKB">
        <authorList>
            <consortium name="Ensembl"/>
        </authorList>
    </citation>
    <scope>IDENTIFICATION</scope>
    <source>
        <strain evidence="13">breed Abyssinian</strain>
    </source>
</reference>
<feature type="compositionally biased region" description="Basic and acidic residues" evidence="11">
    <location>
        <begin position="288"/>
        <end position="299"/>
    </location>
</feature>
<organism evidence="13 14">
    <name type="scientific">Felis catus</name>
    <name type="common">Cat</name>
    <name type="synonym">Felis silvestris catus</name>
    <dbReference type="NCBI Taxonomy" id="9685"/>
    <lineage>
        <taxon>Eukaryota</taxon>
        <taxon>Metazoa</taxon>
        <taxon>Chordata</taxon>
        <taxon>Craniata</taxon>
        <taxon>Vertebrata</taxon>
        <taxon>Euteleostomi</taxon>
        <taxon>Mammalia</taxon>
        <taxon>Eutheria</taxon>
        <taxon>Laurasiatheria</taxon>
        <taxon>Carnivora</taxon>
        <taxon>Feliformia</taxon>
        <taxon>Felidae</taxon>
        <taxon>Felinae</taxon>
        <taxon>Felis</taxon>
    </lineage>
</organism>
<dbReference type="SMART" id="SM00339">
    <property type="entry name" value="FH"/>
    <property type="match status" value="1"/>
</dbReference>
<sequence>MMVESASETIRSAPSGQNGVGSISGQADGGGGGGAGASGTGGGGAGRDAAAGADSNGEMSPAELLHFQQQQALQVARQFLLQQASGLSSPGSNDSKQSAVQVPVSVAMMSPQMLTPQQMQQILSPPQLQALLQQQQALMLQQLQEYYKKQQEQLHLQLLTQQQAGKQQPKEALGNKQLAFQQQLLQMQQLQQQHLLNLQRQGLVSLQPSQASGPLQTLPQAAVCPTDLPQLWKGEGAPGQPAEDSVKQEGLDLTGSATTATSFAAPPKVSPPLSHHTLPNGQPTVLTPRRDSSSHEETPGSHPLYGHGECKWPGCETLCEDLGQFIKHLNTEHALDDRSTAQCRVQMQVVQQLEIQLAKESERLQAMMAHLHMRPSEPKPFSQPVTVSAADSFPDGLVHPPTSAAAPVTPLRPPGLSSASLHSGGPARRRSSDKFCSPISSELAQNHEFYKNADVRPPFTYASLIRQAILETPDRQLTLNEIYNWFTRMFAYFRRNTATWKNAVRHNLSLHKCFVRVENVKGAVWTVDEREYQKRRPPKMTGSPTLVKNMISGLSYGALNASYQAALAESSFPLLNSPGMLNPGSASSLLPLSHDDVGASVEPLPSNGSSSPPRLSPPQYSHQVQVKEEPAEAEEDRRPGPALGPPNPSTAGPPEDRDLEEELPGEELS</sequence>
<keyword evidence="7 10" id="KW-0238">DNA-binding</keyword>
<dbReference type="SUPFAM" id="SSF46785">
    <property type="entry name" value="Winged helix' DNA-binding domain"/>
    <property type="match status" value="1"/>
</dbReference>
<evidence type="ECO:0000256" key="5">
    <source>
        <dbReference type="ARBA" id="ARBA00022833"/>
    </source>
</evidence>
<feature type="region of interest" description="Disordered" evidence="11">
    <location>
        <begin position="261"/>
        <end position="305"/>
    </location>
</feature>